<dbReference type="AlphaFoldDB" id="A0A369L962"/>
<comment type="caution">
    <text evidence="1">The sequence shown here is derived from an EMBL/GenBank/DDBJ whole genome shotgun (WGS) entry which is preliminary data.</text>
</comment>
<sequence length="156" mass="16638">MLEIDIPGRGTFGIRHVVCDYNGTIAVDGHLIEGVASRIRKIKEFTQVSVLTADTFGTVRAECDNLPVYVRVFARDDASACKAAIVRELGAEGCVCIGNGFNDIAMFGEAALSIAIMGKEGACGKLLTCADVVVTNALDAFDLLLRTDRLRATLRG</sequence>
<evidence type="ECO:0000313" key="2">
    <source>
        <dbReference type="Proteomes" id="UP000253975"/>
    </source>
</evidence>
<name>A0A369L962_9ACTN</name>
<dbReference type="InterPro" id="IPR023214">
    <property type="entry name" value="HAD_sf"/>
</dbReference>
<dbReference type="Gene3D" id="3.40.50.1000">
    <property type="entry name" value="HAD superfamily/HAD-like"/>
    <property type="match status" value="1"/>
</dbReference>
<evidence type="ECO:0000313" key="1">
    <source>
        <dbReference type="EMBL" id="RDB55602.1"/>
    </source>
</evidence>
<protein>
    <submittedName>
        <fullName evidence="1">ATPase P</fullName>
    </submittedName>
</protein>
<dbReference type="InterPro" id="IPR036412">
    <property type="entry name" value="HAD-like_sf"/>
</dbReference>
<dbReference type="EMBL" id="PPTO01000018">
    <property type="protein sequence ID" value="RDB55602.1"/>
    <property type="molecule type" value="Genomic_DNA"/>
</dbReference>
<reference evidence="1 2" key="1">
    <citation type="journal article" date="2018" name="Elife">
        <title>Discovery and characterization of a prevalent human gut bacterial enzyme sufficient for the inactivation of a family of plant toxins.</title>
        <authorList>
            <person name="Koppel N."/>
            <person name="Bisanz J.E."/>
            <person name="Pandelia M.E."/>
            <person name="Turnbaugh P.J."/>
            <person name="Balskus E.P."/>
        </authorList>
    </citation>
    <scope>NUCLEOTIDE SEQUENCE [LARGE SCALE GENOMIC DNA]</scope>
    <source>
        <strain evidence="1 2">OB21 GAM31</strain>
    </source>
</reference>
<dbReference type="Proteomes" id="UP000253975">
    <property type="component" value="Unassembled WGS sequence"/>
</dbReference>
<dbReference type="SUPFAM" id="SSF56784">
    <property type="entry name" value="HAD-like"/>
    <property type="match status" value="1"/>
</dbReference>
<organism evidence="1 2">
    <name type="scientific">Slackia isoflavoniconvertens</name>
    <dbReference type="NCBI Taxonomy" id="572010"/>
    <lineage>
        <taxon>Bacteria</taxon>
        <taxon>Bacillati</taxon>
        <taxon>Actinomycetota</taxon>
        <taxon>Coriobacteriia</taxon>
        <taxon>Eggerthellales</taxon>
        <taxon>Eggerthellaceae</taxon>
        <taxon>Slackia</taxon>
    </lineage>
</organism>
<proteinExistence type="predicted"/>
<gene>
    <name evidence="1" type="ORF">C1881_09180</name>
</gene>
<dbReference type="RefSeq" id="WP_114616223.1">
    <property type="nucleotide sequence ID" value="NZ_PPTO01000018.1"/>
</dbReference>
<accession>A0A369L962</accession>